<feature type="compositionally biased region" description="Basic and acidic residues" evidence="4">
    <location>
        <begin position="171"/>
        <end position="195"/>
    </location>
</feature>
<dbReference type="GO" id="GO:0016607">
    <property type="term" value="C:nuclear speck"/>
    <property type="evidence" value="ECO:0007669"/>
    <property type="project" value="TreeGrafter"/>
</dbReference>
<evidence type="ECO:0000256" key="2">
    <source>
        <dbReference type="ARBA" id="ARBA00012485"/>
    </source>
</evidence>
<feature type="compositionally biased region" description="Basic and acidic residues" evidence="4">
    <location>
        <begin position="54"/>
        <end position="68"/>
    </location>
</feature>
<feature type="compositionally biased region" description="Acidic residues" evidence="4">
    <location>
        <begin position="69"/>
        <end position="86"/>
    </location>
</feature>
<organism evidence="6 7">
    <name type="scientific">Lodderomyces elongisporus (strain ATCC 11503 / CBS 2605 / JCM 1781 / NBRC 1676 / NRRL YB-4239)</name>
    <name type="common">Yeast</name>
    <name type="synonym">Saccharomyces elongisporus</name>
    <dbReference type="NCBI Taxonomy" id="379508"/>
    <lineage>
        <taxon>Eukaryota</taxon>
        <taxon>Fungi</taxon>
        <taxon>Dikarya</taxon>
        <taxon>Ascomycota</taxon>
        <taxon>Saccharomycotina</taxon>
        <taxon>Pichiomycetes</taxon>
        <taxon>Debaryomycetaceae</taxon>
        <taxon>Candida/Lodderomyces clade</taxon>
        <taxon>Lodderomyces</taxon>
    </lineage>
</organism>
<dbReference type="PANTHER" id="PTHR45670">
    <property type="entry name" value="E3 UBIQUITIN-PROTEIN LIGASE TRIP12"/>
    <property type="match status" value="1"/>
</dbReference>
<dbReference type="EC" id="2.3.2.26" evidence="2"/>
<dbReference type="STRING" id="379508.A5DS33"/>
<accession>A5DS33</accession>
<dbReference type="OrthoDB" id="423283at2759"/>
<dbReference type="InterPro" id="IPR011989">
    <property type="entry name" value="ARM-like"/>
</dbReference>
<dbReference type="GO" id="GO:0000209">
    <property type="term" value="P:protein polyubiquitination"/>
    <property type="evidence" value="ECO:0007669"/>
    <property type="project" value="TreeGrafter"/>
</dbReference>
<dbReference type="VEuPathDB" id="FungiDB:LELG_00169"/>
<dbReference type="Pfam" id="PF25579">
    <property type="entry name" value="TPR_TRIP12_N"/>
    <property type="match status" value="1"/>
</dbReference>
<evidence type="ECO:0000313" key="6">
    <source>
        <dbReference type="EMBL" id="EDK41992.1"/>
    </source>
</evidence>
<evidence type="ECO:0000259" key="5">
    <source>
        <dbReference type="Pfam" id="PF25579"/>
    </source>
</evidence>
<dbReference type="InterPro" id="IPR057948">
    <property type="entry name" value="TPR_TRIP12_N"/>
</dbReference>
<name>A5DS33_LODEL</name>
<dbReference type="InterPro" id="IPR045322">
    <property type="entry name" value="HECTD1/TRIP12-like"/>
</dbReference>
<dbReference type="SUPFAM" id="SSF48371">
    <property type="entry name" value="ARM repeat"/>
    <property type="match status" value="1"/>
</dbReference>
<proteinExistence type="predicted"/>
<dbReference type="AlphaFoldDB" id="A5DS33"/>
<gene>
    <name evidence="6" type="ORF">LELG_00169</name>
</gene>
<evidence type="ECO:0000256" key="1">
    <source>
        <dbReference type="ARBA" id="ARBA00000885"/>
    </source>
</evidence>
<reference evidence="6 7" key="1">
    <citation type="journal article" date="2009" name="Nature">
        <title>Evolution of pathogenicity and sexual reproduction in eight Candida genomes.</title>
        <authorList>
            <person name="Butler G."/>
            <person name="Rasmussen M.D."/>
            <person name="Lin M.F."/>
            <person name="Santos M.A."/>
            <person name="Sakthikumar S."/>
            <person name="Munro C.A."/>
            <person name="Rheinbay E."/>
            <person name="Grabherr M."/>
            <person name="Forche A."/>
            <person name="Reedy J.L."/>
            <person name="Agrafioti I."/>
            <person name="Arnaud M.B."/>
            <person name="Bates S."/>
            <person name="Brown A.J."/>
            <person name="Brunke S."/>
            <person name="Costanzo M.C."/>
            <person name="Fitzpatrick D.A."/>
            <person name="de Groot P.W."/>
            <person name="Harris D."/>
            <person name="Hoyer L.L."/>
            <person name="Hube B."/>
            <person name="Klis F.M."/>
            <person name="Kodira C."/>
            <person name="Lennard N."/>
            <person name="Logue M.E."/>
            <person name="Martin R."/>
            <person name="Neiman A.M."/>
            <person name="Nikolaou E."/>
            <person name="Quail M.A."/>
            <person name="Quinn J."/>
            <person name="Santos M.C."/>
            <person name="Schmitzberger F.F."/>
            <person name="Sherlock G."/>
            <person name="Shah P."/>
            <person name="Silverstein K.A."/>
            <person name="Skrzypek M.S."/>
            <person name="Soll D."/>
            <person name="Staggs R."/>
            <person name="Stansfield I."/>
            <person name="Stumpf M.P."/>
            <person name="Sudbery P.E."/>
            <person name="Srikantha T."/>
            <person name="Zeng Q."/>
            <person name="Berman J."/>
            <person name="Berriman M."/>
            <person name="Heitman J."/>
            <person name="Gow N.A."/>
            <person name="Lorenz M.C."/>
            <person name="Birren B.W."/>
            <person name="Kellis M."/>
            <person name="Cuomo C.A."/>
        </authorList>
    </citation>
    <scope>NUCLEOTIDE SEQUENCE [LARGE SCALE GENOMIC DNA]</scope>
    <source>
        <strain evidence="7">ATCC 11503 / BCRC 21390 / CBS 2605 / JCM 1781 / NBRC 1676 / NRRL YB-4239</strain>
    </source>
</reference>
<protein>
    <recommendedName>
        <fullName evidence="2">HECT-type E3 ubiquitin transferase</fullName>
        <ecNumber evidence="2">2.3.2.26</ecNumber>
    </recommendedName>
</protein>
<dbReference type="HOGENOM" id="CLU_362928_0_0_1"/>
<evidence type="ECO:0000313" key="7">
    <source>
        <dbReference type="Proteomes" id="UP000001996"/>
    </source>
</evidence>
<feature type="region of interest" description="Disordered" evidence="4">
    <location>
        <begin position="161"/>
        <end position="205"/>
    </location>
</feature>
<dbReference type="GO" id="GO:0043161">
    <property type="term" value="P:proteasome-mediated ubiquitin-dependent protein catabolic process"/>
    <property type="evidence" value="ECO:0007669"/>
    <property type="project" value="TreeGrafter"/>
</dbReference>
<feature type="compositionally biased region" description="Polar residues" evidence="4">
    <location>
        <begin position="8"/>
        <end position="21"/>
    </location>
</feature>
<keyword evidence="3" id="KW-0808">Transferase</keyword>
<feature type="domain" description="E3 ubiquitin-protein ligase TRIP12-like TPR repeats" evidence="5">
    <location>
        <begin position="258"/>
        <end position="384"/>
    </location>
</feature>
<dbReference type="GO" id="GO:0061630">
    <property type="term" value="F:ubiquitin protein ligase activity"/>
    <property type="evidence" value="ECO:0007669"/>
    <property type="project" value="UniProtKB-EC"/>
</dbReference>
<dbReference type="InParanoid" id="A5DS33"/>
<dbReference type="PANTHER" id="PTHR45670:SF1">
    <property type="entry name" value="E3 UBIQUITIN-PROTEIN LIGASE HECTD1"/>
    <property type="match status" value="1"/>
</dbReference>
<comment type="catalytic activity">
    <reaction evidence="1">
        <text>S-ubiquitinyl-[E2 ubiquitin-conjugating enzyme]-L-cysteine + [acceptor protein]-L-lysine = [E2 ubiquitin-conjugating enzyme]-L-cysteine + N(6)-ubiquitinyl-[acceptor protein]-L-lysine.</text>
        <dbReference type="EC" id="2.3.2.26"/>
    </reaction>
</comment>
<feature type="compositionally biased region" description="Acidic residues" evidence="4">
    <location>
        <begin position="99"/>
        <end position="138"/>
    </location>
</feature>
<keyword evidence="7" id="KW-1185">Reference proteome</keyword>
<evidence type="ECO:0000256" key="4">
    <source>
        <dbReference type="SAM" id="MobiDB-lite"/>
    </source>
</evidence>
<evidence type="ECO:0000256" key="3">
    <source>
        <dbReference type="ARBA" id="ARBA00022679"/>
    </source>
</evidence>
<feature type="region of interest" description="Disordered" evidence="4">
    <location>
        <begin position="500"/>
        <end position="526"/>
    </location>
</feature>
<dbReference type="eggNOG" id="KOG0168">
    <property type="taxonomic scope" value="Eukaryota"/>
</dbReference>
<feature type="region of interest" description="Disordered" evidence="4">
    <location>
        <begin position="1"/>
        <end position="22"/>
    </location>
</feature>
<feature type="region of interest" description="Disordered" evidence="4">
    <location>
        <begin position="49"/>
        <end position="147"/>
    </location>
</feature>
<dbReference type="EMBL" id="CH981524">
    <property type="protein sequence ID" value="EDK41992.1"/>
    <property type="molecule type" value="Genomic_DNA"/>
</dbReference>
<dbReference type="InterPro" id="IPR016024">
    <property type="entry name" value="ARM-type_fold"/>
</dbReference>
<dbReference type="Gene3D" id="1.25.10.10">
    <property type="entry name" value="Leucine-rich Repeat Variant"/>
    <property type="match status" value="1"/>
</dbReference>
<dbReference type="Proteomes" id="UP000001996">
    <property type="component" value="Unassembled WGS sequence"/>
</dbReference>
<sequence length="770" mass="86307">MGADEGPSSKNVQSADSNSVGVVNDIATVLSSDEEHEDDSLLRLAQQAQHRKLSQRDFAIEHESHPELEIDEIQEDHEDINMDLEENTSHGNVVFETEQYVDDSSDDDEEDESESDEEDGEDEDEEEEEEEEDEEENLYDMLPELGSRETTDFLRRLIGVGEGVDDNNNNNRDEHFVNNRTESENAGNRDNERISGGDADTEQEEPRAGFLRAFGELSNARNETSGGPVPSNFMAVMQRLMGDGMMFGSGGGFGSSMGSESSEIESLINNLEQRDDTYIVLESLNQLSERLLMMNGLTAERLIPANKLAKSIIQIMEDPKLAEELELHLVACRCLYNFLEVNQDFIHDALNNNAIPALCNKLMEITYIDLTEQALQTLEMISRDPISHNSIISNQGLSACLQYLDFLTVHAQRKCLSIVSNSCTNISIANHGRVKEAFHSITEVVRSHTDSNVVENAWISVSRIINSFKNNPELLDELFDGRDDFLKELTEVIILSSNKSLNTSSSSNSNSNSSSGSNSNTKPSSNSSKVAVSFASCLSLIKSLIILASVSVNISQTLIVYCRIDKVIVQLLSKYEKTRSNIDQECASLSVQALMAAPKDLVANFLTLIGYLLPVTYLPHDSLFNFNSRIEESPEKEKINERRRSLCLEIIPQEYQQFVNNIWPVVIMSFQASMDFEIRRKSFTDLYRMVHSLSGDELVSVDSKEPIGTLIASVVTQYKESVLTEMNEMKPPSTGSWVNSQSGPRMTLVIVYLSQEVMRHCLLRLWFLLQ</sequence>